<dbReference type="PROSITE" id="PS50931">
    <property type="entry name" value="HTH_LYSR"/>
    <property type="match status" value="1"/>
</dbReference>
<reference evidence="6 7" key="1">
    <citation type="journal article" date="2018" name="Nat. Biotechnol.">
        <title>A standardized bacterial taxonomy based on genome phylogeny substantially revises the tree of life.</title>
        <authorList>
            <person name="Parks D.H."/>
            <person name="Chuvochina M."/>
            <person name="Waite D.W."/>
            <person name="Rinke C."/>
            <person name="Skarshewski A."/>
            <person name="Chaumeil P.A."/>
            <person name="Hugenholtz P."/>
        </authorList>
    </citation>
    <scope>NUCLEOTIDE SEQUENCE [LARGE SCALE GENOMIC DNA]</scope>
    <source>
        <strain evidence="6">UBA10707</strain>
    </source>
</reference>
<evidence type="ECO:0000259" key="5">
    <source>
        <dbReference type="PROSITE" id="PS50931"/>
    </source>
</evidence>
<dbReference type="FunFam" id="1.10.10.10:FF:000001">
    <property type="entry name" value="LysR family transcriptional regulator"/>
    <property type="match status" value="1"/>
</dbReference>
<dbReference type="Gene3D" id="3.40.190.10">
    <property type="entry name" value="Periplasmic binding protein-like II"/>
    <property type="match status" value="2"/>
</dbReference>
<keyword evidence="2" id="KW-0805">Transcription regulation</keyword>
<evidence type="ECO:0000256" key="2">
    <source>
        <dbReference type="ARBA" id="ARBA00023015"/>
    </source>
</evidence>
<evidence type="ECO:0000256" key="4">
    <source>
        <dbReference type="ARBA" id="ARBA00023163"/>
    </source>
</evidence>
<gene>
    <name evidence="6" type="ORF">DD666_09390</name>
</gene>
<dbReference type="GO" id="GO:0032993">
    <property type="term" value="C:protein-DNA complex"/>
    <property type="evidence" value="ECO:0007669"/>
    <property type="project" value="TreeGrafter"/>
</dbReference>
<dbReference type="Proteomes" id="UP000264036">
    <property type="component" value="Unassembled WGS sequence"/>
</dbReference>
<dbReference type="EMBL" id="DOEK01000025">
    <property type="protein sequence ID" value="HBP29614.1"/>
    <property type="molecule type" value="Genomic_DNA"/>
</dbReference>
<dbReference type="PANTHER" id="PTHR30346:SF0">
    <property type="entry name" value="HCA OPERON TRANSCRIPTIONAL ACTIVATOR HCAR"/>
    <property type="match status" value="1"/>
</dbReference>
<comment type="caution">
    <text evidence="6">The sequence shown here is derived from an EMBL/GenBank/DDBJ whole genome shotgun (WGS) entry which is preliminary data.</text>
</comment>
<dbReference type="InterPro" id="IPR036388">
    <property type="entry name" value="WH-like_DNA-bd_sf"/>
</dbReference>
<evidence type="ECO:0000256" key="3">
    <source>
        <dbReference type="ARBA" id="ARBA00023125"/>
    </source>
</evidence>
<dbReference type="SUPFAM" id="SSF53850">
    <property type="entry name" value="Periplasmic binding protein-like II"/>
    <property type="match status" value="1"/>
</dbReference>
<keyword evidence="4" id="KW-0804">Transcription</keyword>
<organism evidence="6 7">
    <name type="scientific">Advenella kashmirensis</name>
    <dbReference type="NCBI Taxonomy" id="310575"/>
    <lineage>
        <taxon>Bacteria</taxon>
        <taxon>Pseudomonadati</taxon>
        <taxon>Pseudomonadota</taxon>
        <taxon>Betaproteobacteria</taxon>
        <taxon>Burkholderiales</taxon>
        <taxon>Alcaligenaceae</taxon>
    </lineage>
</organism>
<sequence length="299" mass="32754">MVTASRIRISLRTMEQFVAVAEELHFHRAAQRLNMSQPPLTGAIRKLEEDLDVMLIERSNRVLGLTPAGKAFLEHARETLCQADLAITTTQDVAAGRTGIVRLGYVGSSLYGRLPDVIRRFRAQHPNVRLELREATTASQVTALREGALDVSVLIPPLVNADDIALTPFDIDRLCLAIPKDHPLGQRSDLTLAELADEPFVLWPMNEGRGFHLKVVRLCANAGFVPRVAQEAYGMHAVLSLVAVGSGVSVVPESMSGFRQDQISYCPLSTSEAQFTLALGYRVLSPVAEGFVVSCRQEK</sequence>
<feature type="domain" description="HTH lysR-type" evidence="5">
    <location>
        <begin position="9"/>
        <end position="66"/>
    </location>
</feature>
<dbReference type="CDD" id="cd08414">
    <property type="entry name" value="PBP2_LTTR_aromatics_like"/>
    <property type="match status" value="1"/>
</dbReference>
<dbReference type="AlphaFoldDB" id="A0A356LFB1"/>
<dbReference type="PRINTS" id="PR00039">
    <property type="entry name" value="HTHLYSR"/>
</dbReference>
<accession>A0A356LFB1</accession>
<dbReference type="GO" id="GO:0003677">
    <property type="term" value="F:DNA binding"/>
    <property type="evidence" value="ECO:0007669"/>
    <property type="project" value="UniProtKB-KW"/>
</dbReference>
<dbReference type="SUPFAM" id="SSF46785">
    <property type="entry name" value="Winged helix' DNA-binding domain"/>
    <property type="match status" value="1"/>
</dbReference>
<dbReference type="Gene3D" id="1.10.10.10">
    <property type="entry name" value="Winged helix-like DNA-binding domain superfamily/Winged helix DNA-binding domain"/>
    <property type="match status" value="1"/>
</dbReference>
<evidence type="ECO:0000313" key="6">
    <source>
        <dbReference type="EMBL" id="HBP29614.1"/>
    </source>
</evidence>
<comment type="similarity">
    <text evidence="1">Belongs to the LysR transcriptional regulatory family.</text>
</comment>
<evidence type="ECO:0000313" key="7">
    <source>
        <dbReference type="Proteomes" id="UP000264036"/>
    </source>
</evidence>
<name>A0A356LFB1_9BURK</name>
<proteinExistence type="inferred from homology"/>
<dbReference type="Pfam" id="PF03466">
    <property type="entry name" value="LysR_substrate"/>
    <property type="match status" value="1"/>
</dbReference>
<dbReference type="Pfam" id="PF00126">
    <property type="entry name" value="HTH_1"/>
    <property type="match status" value="1"/>
</dbReference>
<protein>
    <submittedName>
        <fullName evidence="6">LysR family transcriptional regulator</fullName>
    </submittedName>
</protein>
<dbReference type="GO" id="GO:0003700">
    <property type="term" value="F:DNA-binding transcription factor activity"/>
    <property type="evidence" value="ECO:0007669"/>
    <property type="project" value="InterPro"/>
</dbReference>
<dbReference type="InterPro" id="IPR036390">
    <property type="entry name" value="WH_DNA-bd_sf"/>
</dbReference>
<dbReference type="InterPro" id="IPR005119">
    <property type="entry name" value="LysR_subst-bd"/>
</dbReference>
<evidence type="ECO:0000256" key="1">
    <source>
        <dbReference type="ARBA" id="ARBA00009437"/>
    </source>
</evidence>
<keyword evidence="3" id="KW-0238">DNA-binding</keyword>
<dbReference type="PANTHER" id="PTHR30346">
    <property type="entry name" value="TRANSCRIPTIONAL DUAL REGULATOR HCAR-RELATED"/>
    <property type="match status" value="1"/>
</dbReference>
<dbReference type="InterPro" id="IPR000847">
    <property type="entry name" value="LysR_HTH_N"/>
</dbReference>